<organism evidence="1 2">
    <name type="scientific">Knipowitschia caucasica</name>
    <name type="common">Caucasian dwarf goby</name>
    <name type="synonym">Pomatoschistus caucasicus</name>
    <dbReference type="NCBI Taxonomy" id="637954"/>
    <lineage>
        <taxon>Eukaryota</taxon>
        <taxon>Metazoa</taxon>
        <taxon>Chordata</taxon>
        <taxon>Craniata</taxon>
        <taxon>Vertebrata</taxon>
        <taxon>Euteleostomi</taxon>
        <taxon>Actinopterygii</taxon>
        <taxon>Neopterygii</taxon>
        <taxon>Teleostei</taxon>
        <taxon>Neoteleostei</taxon>
        <taxon>Acanthomorphata</taxon>
        <taxon>Gobiaria</taxon>
        <taxon>Gobiiformes</taxon>
        <taxon>Gobioidei</taxon>
        <taxon>Gobiidae</taxon>
        <taxon>Gobiinae</taxon>
        <taxon>Knipowitschia</taxon>
    </lineage>
</organism>
<protein>
    <submittedName>
        <fullName evidence="1">Uncharacterized protein</fullName>
    </submittedName>
</protein>
<reference evidence="1 2" key="1">
    <citation type="submission" date="2024-04" db="EMBL/GenBank/DDBJ databases">
        <authorList>
            <person name="Waldvogel A.-M."/>
            <person name="Schoenle A."/>
        </authorList>
    </citation>
    <scope>NUCLEOTIDE SEQUENCE [LARGE SCALE GENOMIC DNA]</scope>
</reference>
<name>A0AAV2JRK0_KNICA</name>
<dbReference type="Proteomes" id="UP001497482">
    <property type="component" value="Chromosome 13"/>
</dbReference>
<gene>
    <name evidence="1" type="ORF">KC01_LOCUS9495</name>
</gene>
<keyword evidence="2" id="KW-1185">Reference proteome</keyword>
<evidence type="ECO:0000313" key="2">
    <source>
        <dbReference type="Proteomes" id="UP001497482"/>
    </source>
</evidence>
<proteinExistence type="predicted"/>
<sequence length="122" mass="13485">MRERDFKGDAAKTVHFVIHYSWREASGVLQSHKPCASIARRAPEESCRQLLSTSASAASPAGSFALSQLFPLDVSFIDLSDVVQRSWPKKWGRKHIQGLSGGRKCGGKSKVKGKDFEVRARL</sequence>
<evidence type="ECO:0000313" key="1">
    <source>
        <dbReference type="EMBL" id="CAL1578340.1"/>
    </source>
</evidence>
<accession>A0AAV2JRK0</accession>
<dbReference type="EMBL" id="OZ035835">
    <property type="protein sequence ID" value="CAL1578340.1"/>
    <property type="molecule type" value="Genomic_DNA"/>
</dbReference>
<dbReference type="AlphaFoldDB" id="A0AAV2JRK0"/>